<protein>
    <submittedName>
        <fullName evidence="1">Uncharacterized protein</fullName>
    </submittedName>
</protein>
<dbReference type="EMBL" id="JAEKCZ010000026">
    <property type="protein sequence ID" value="MBJ2259161.1"/>
    <property type="molecule type" value="Genomic_DNA"/>
</dbReference>
<name>A0A8I1FR14_9PSED</name>
<dbReference type="Proteomes" id="UP000658390">
    <property type="component" value="Unassembled WGS sequence"/>
</dbReference>
<sequence length="73" mass="7792">MLSVLGAIDSLPDPTLLKIAKRTGLDKKSVTHMIAQAIEQAGVKISKTGPVYKLDDWGSIIQRTGAKMVLEGS</sequence>
<evidence type="ECO:0000313" key="2">
    <source>
        <dbReference type="Proteomes" id="UP000658390"/>
    </source>
</evidence>
<comment type="caution">
    <text evidence="1">The sequence shown here is derived from an EMBL/GenBank/DDBJ whole genome shotgun (WGS) entry which is preliminary data.</text>
</comment>
<proteinExistence type="predicted"/>
<organism evidence="1 2">
    <name type="scientific">Pseudomonas psychrophila</name>
    <dbReference type="NCBI Taxonomy" id="122355"/>
    <lineage>
        <taxon>Bacteria</taxon>
        <taxon>Pseudomonadati</taxon>
        <taxon>Pseudomonadota</taxon>
        <taxon>Gammaproteobacteria</taxon>
        <taxon>Pseudomonadales</taxon>
        <taxon>Pseudomonadaceae</taxon>
        <taxon>Pseudomonas</taxon>
    </lineage>
</organism>
<reference evidence="1" key="1">
    <citation type="submission" date="2020-12" db="EMBL/GenBank/DDBJ databases">
        <title>Antibiotic resistance and phylogeny of Pseudomonas spp. isolated over three decades from chicken meat in the Norwegian food chain.</title>
        <authorList>
            <person name="Moen B."/>
        </authorList>
    </citation>
    <scope>NUCLEOTIDE SEQUENCE</scope>
    <source>
        <strain evidence="1">MF6762</strain>
    </source>
</reference>
<dbReference type="AlphaFoldDB" id="A0A8I1FR14"/>
<evidence type="ECO:0000313" key="1">
    <source>
        <dbReference type="EMBL" id="MBJ2259161.1"/>
    </source>
</evidence>
<accession>A0A8I1FR14</accession>
<gene>
    <name evidence="1" type="ORF">JFT45_21920</name>
</gene>